<keyword evidence="7" id="KW-1185">Reference proteome</keyword>
<evidence type="ECO:0000313" key="6">
    <source>
        <dbReference type="EMBL" id="NEN51614.1"/>
    </source>
</evidence>
<accession>A0A6P0EVU8</accession>
<feature type="domain" description="Ketoreductase" evidence="4">
    <location>
        <begin position="25"/>
        <end position="209"/>
    </location>
</feature>
<dbReference type="PROSITE" id="PS00061">
    <property type="entry name" value="ADH_SHORT"/>
    <property type="match status" value="1"/>
</dbReference>
<proteinExistence type="inferred from homology"/>
<dbReference type="InterPro" id="IPR020904">
    <property type="entry name" value="Sc_DH/Rdtase_CS"/>
</dbReference>
<evidence type="ECO:0000256" key="3">
    <source>
        <dbReference type="SAM" id="MobiDB-lite"/>
    </source>
</evidence>
<sequence>MEQNGGATGPRWAVGGRGECPVSGQVVVVTGASGGIGRATAVAFARRGDRVALLARGEKGLAAAADEVRAVGGTALVLPVDVADAAAVDDAADRVEAELGPIDVWVNVAFTAVFAPFADITAAEYARVTEVTYLGVVHGTMAALSRMRPRDRGVIVQTGSALGRRGVPLQSAYCGAKHAVKGFTEALHTELKGQSSNVHVTRVDLPGVNTPQFDWVLNKMPKTPQPVAPIYAPELMAAALVHAAEHPTRRAWWVGLPTVYTVLGNEVWPQFMDWYLARTGKDGQLTGVDASPDDPSNLWEPADGPDGRDFGAEGRFSDQQWTRDPQIWASRHHGALAAAGAAGLAGLAVLRRRR</sequence>
<feature type="region of interest" description="Disordered" evidence="3">
    <location>
        <begin position="286"/>
        <end position="314"/>
    </location>
</feature>
<dbReference type="InterPro" id="IPR002347">
    <property type="entry name" value="SDR_fam"/>
</dbReference>
<reference evidence="5 7" key="1">
    <citation type="submission" date="2020-01" db="EMBL/GenBank/DDBJ databases">
        <title>the WGS Modestobacter muralis CPCC 204518.</title>
        <authorList>
            <person name="Jiang Z."/>
        </authorList>
    </citation>
    <scope>NUCLEOTIDE SEQUENCE [LARGE SCALE GENOMIC DNA]</scope>
    <source>
        <strain evidence="5 7">DSM 100205</strain>
    </source>
</reference>
<name>A0A6P0EVU8_9ACTN</name>
<dbReference type="AlphaFoldDB" id="A0A6P0EVU8"/>
<dbReference type="SMART" id="SM00822">
    <property type="entry name" value="PKS_KR"/>
    <property type="match status" value="1"/>
</dbReference>
<evidence type="ECO:0000259" key="4">
    <source>
        <dbReference type="SMART" id="SM00822"/>
    </source>
</evidence>
<dbReference type="EMBL" id="JAAGWH010000031">
    <property type="protein sequence ID" value="NEK94726.1"/>
    <property type="molecule type" value="Genomic_DNA"/>
</dbReference>
<dbReference type="InterPro" id="IPR057326">
    <property type="entry name" value="KR_dom"/>
</dbReference>
<dbReference type="GO" id="GO:0016491">
    <property type="term" value="F:oxidoreductase activity"/>
    <property type="evidence" value="ECO:0007669"/>
    <property type="project" value="UniProtKB-KW"/>
</dbReference>
<dbReference type="Proteomes" id="UP000471152">
    <property type="component" value="Unassembled WGS sequence"/>
</dbReference>
<organism evidence="5 7">
    <name type="scientific">Modestobacter muralis</name>
    <dbReference type="NCBI Taxonomy" id="1608614"/>
    <lineage>
        <taxon>Bacteria</taxon>
        <taxon>Bacillati</taxon>
        <taxon>Actinomycetota</taxon>
        <taxon>Actinomycetes</taxon>
        <taxon>Geodermatophilales</taxon>
        <taxon>Geodermatophilaceae</taxon>
        <taxon>Modestobacter</taxon>
    </lineage>
</organism>
<evidence type="ECO:0000313" key="7">
    <source>
        <dbReference type="Proteomes" id="UP000468828"/>
    </source>
</evidence>
<keyword evidence="2" id="KW-0560">Oxidoreductase</keyword>
<dbReference type="PRINTS" id="PR00081">
    <property type="entry name" value="GDHRDH"/>
</dbReference>
<comment type="caution">
    <text evidence="5">The sequence shown here is derived from an EMBL/GenBank/DDBJ whole genome shotgun (WGS) entry which is preliminary data.</text>
</comment>
<dbReference type="Gene3D" id="3.40.50.720">
    <property type="entry name" value="NAD(P)-binding Rossmann-like Domain"/>
    <property type="match status" value="1"/>
</dbReference>
<protein>
    <submittedName>
        <fullName evidence="5">SDR family oxidoreductase</fullName>
    </submittedName>
</protein>
<feature type="compositionally biased region" description="Basic and acidic residues" evidence="3">
    <location>
        <begin position="305"/>
        <end position="314"/>
    </location>
</feature>
<evidence type="ECO:0000313" key="5">
    <source>
        <dbReference type="EMBL" id="NEK94726.1"/>
    </source>
</evidence>
<dbReference type="NCBIfam" id="NF005495">
    <property type="entry name" value="PRK07109.1"/>
    <property type="match status" value="1"/>
</dbReference>
<reference evidence="6 8" key="2">
    <citation type="submission" date="2020-02" db="EMBL/GenBank/DDBJ databases">
        <title>The WGS of Modestobacter muralis DSM 100205.</title>
        <authorList>
            <person name="Jiang Z."/>
        </authorList>
    </citation>
    <scope>NUCLEOTIDE SEQUENCE [LARGE SCALE GENOMIC DNA]</scope>
    <source>
        <strain evidence="6 8">DSM 100205</strain>
    </source>
</reference>
<dbReference type="InterPro" id="IPR036291">
    <property type="entry name" value="NAD(P)-bd_dom_sf"/>
</dbReference>
<evidence type="ECO:0000313" key="8">
    <source>
        <dbReference type="Proteomes" id="UP000471152"/>
    </source>
</evidence>
<dbReference type="GO" id="GO:0016020">
    <property type="term" value="C:membrane"/>
    <property type="evidence" value="ECO:0007669"/>
    <property type="project" value="TreeGrafter"/>
</dbReference>
<comment type="similarity">
    <text evidence="1">Belongs to the short-chain dehydrogenases/reductases (SDR) family.</text>
</comment>
<evidence type="ECO:0000256" key="2">
    <source>
        <dbReference type="ARBA" id="ARBA00023002"/>
    </source>
</evidence>
<dbReference type="PANTHER" id="PTHR44196">
    <property type="entry name" value="DEHYDROGENASE/REDUCTASE SDR FAMILY MEMBER 7B"/>
    <property type="match status" value="1"/>
</dbReference>
<dbReference type="EMBL" id="JAAGWB010000033">
    <property type="protein sequence ID" value="NEN51614.1"/>
    <property type="molecule type" value="Genomic_DNA"/>
</dbReference>
<dbReference type="Pfam" id="PF00106">
    <property type="entry name" value="adh_short"/>
    <property type="match status" value="1"/>
</dbReference>
<gene>
    <name evidence="6" type="ORF">G3R41_11830</name>
    <name evidence="5" type="ORF">GCU67_11175</name>
</gene>
<dbReference type="Proteomes" id="UP000468828">
    <property type="component" value="Unassembled WGS sequence"/>
</dbReference>
<dbReference type="SUPFAM" id="SSF51735">
    <property type="entry name" value="NAD(P)-binding Rossmann-fold domains"/>
    <property type="match status" value="1"/>
</dbReference>
<evidence type="ECO:0000256" key="1">
    <source>
        <dbReference type="ARBA" id="ARBA00006484"/>
    </source>
</evidence>
<dbReference type="PANTHER" id="PTHR44196:SF1">
    <property type="entry name" value="DEHYDROGENASE_REDUCTASE SDR FAMILY MEMBER 7B"/>
    <property type="match status" value="1"/>
</dbReference>